<keyword evidence="2 5" id="KW-0812">Transmembrane</keyword>
<protein>
    <submittedName>
        <fullName evidence="6">Bile acid:sodium symporter</fullName>
    </submittedName>
</protein>
<evidence type="ECO:0000313" key="6">
    <source>
        <dbReference type="EMBL" id="XCG49345.1"/>
    </source>
</evidence>
<feature type="transmembrane region" description="Helical" evidence="5">
    <location>
        <begin position="45"/>
        <end position="78"/>
    </location>
</feature>
<evidence type="ECO:0000256" key="5">
    <source>
        <dbReference type="SAM" id="Phobius"/>
    </source>
</evidence>
<reference evidence="6" key="1">
    <citation type="submission" date="2024-06" db="EMBL/GenBank/DDBJ databases">
        <title>Mesorhizobium karijinii sp. nov., a symbiont of the iconic Swainsona formosa from arid Australia.</title>
        <authorList>
            <person name="Hill Y.J."/>
            <person name="Watkin E.L.J."/>
            <person name="O'Hara G.W."/>
            <person name="Terpolilli J."/>
            <person name="Tye M.L."/>
            <person name="Kohlmeier M.G."/>
        </authorList>
    </citation>
    <scope>NUCLEOTIDE SEQUENCE</scope>
    <source>
        <strain evidence="6">WSM2240</strain>
    </source>
</reference>
<organism evidence="6">
    <name type="scientific">Mesorhizobium sp. WSM2240</name>
    <dbReference type="NCBI Taxonomy" id="3228851"/>
    <lineage>
        <taxon>Bacteria</taxon>
        <taxon>Pseudomonadati</taxon>
        <taxon>Pseudomonadota</taxon>
        <taxon>Alphaproteobacteria</taxon>
        <taxon>Hyphomicrobiales</taxon>
        <taxon>Phyllobacteriaceae</taxon>
        <taxon>Mesorhizobium</taxon>
    </lineage>
</organism>
<feature type="transmembrane region" description="Helical" evidence="5">
    <location>
        <begin position="200"/>
        <end position="219"/>
    </location>
</feature>
<feature type="transmembrane region" description="Helical" evidence="5">
    <location>
        <begin position="136"/>
        <end position="157"/>
    </location>
</feature>
<feature type="transmembrane region" description="Helical" evidence="5">
    <location>
        <begin position="169"/>
        <end position="193"/>
    </location>
</feature>
<sequence length="298" mass="31694">MTVQQLITLGVTVSLFALVFSLGLKATVDDLFYLIRRPGKLVRSVLSMNIIMLVFAVAVALIFPLAVEVKIALVALAVSPVPPILPGKQTKAGGTESFAISLLVVASVVAIALVPLSIEIVGRVFRAEYHMPASRVVPAVAVTVIVPLLLGVAFRRFLPSTAERIAQPISHFAVILLLVACIPVVVTSGMTFWTQVGNGVIVFLILFTALGLFVGHILGGPESDDRTVLALATGTRHPGVAMAIASLNFPDQKAALAVMLWHLIIGAIVSIPYVRWQRAQHEKATAVEPNQRTHAGGK</sequence>
<dbReference type="AlphaFoldDB" id="A0AAU8CTQ6"/>
<dbReference type="RefSeq" id="WP_353643119.1">
    <property type="nucleotide sequence ID" value="NZ_CP159253.1"/>
</dbReference>
<dbReference type="PANTHER" id="PTHR10361">
    <property type="entry name" value="SODIUM-BILE ACID COTRANSPORTER"/>
    <property type="match status" value="1"/>
</dbReference>
<dbReference type="GO" id="GO:0016020">
    <property type="term" value="C:membrane"/>
    <property type="evidence" value="ECO:0007669"/>
    <property type="project" value="UniProtKB-SubCell"/>
</dbReference>
<feature type="transmembrane region" description="Helical" evidence="5">
    <location>
        <begin position="254"/>
        <end position="274"/>
    </location>
</feature>
<name>A0AAU8CTQ6_9HYPH</name>
<dbReference type="PANTHER" id="PTHR10361:SF28">
    <property type="entry name" value="P3 PROTEIN-RELATED"/>
    <property type="match status" value="1"/>
</dbReference>
<dbReference type="Gene3D" id="1.20.1530.20">
    <property type="match status" value="1"/>
</dbReference>
<evidence type="ECO:0000256" key="2">
    <source>
        <dbReference type="ARBA" id="ARBA00022692"/>
    </source>
</evidence>
<proteinExistence type="predicted"/>
<evidence type="ECO:0000256" key="3">
    <source>
        <dbReference type="ARBA" id="ARBA00022989"/>
    </source>
</evidence>
<feature type="transmembrane region" description="Helical" evidence="5">
    <location>
        <begin position="98"/>
        <end position="116"/>
    </location>
</feature>
<gene>
    <name evidence="6" type="ORF">ABVK50_01520</name>
</gene>
<keyword evidence="3 5" id="KW-1133">Transmembrane helix</keyword>
<accession>A0AAU8CTQ6</accession>
<comment type="subcellular location">
    <subcellularLocation>
        <location evidence="1">Membrane</location>
        <topology evidence="1">Multi-pass membrane protein</topology>
    </subcellularLocation>
</comment>
<dbReference type="InterPro" id="IPR038770">
    <property type="entry name" value="Na+/solute_symporter_sf"/>
</dbReference>
<dbReference type="InterPro" id="IPR004710">
    <property type="entry name" value="Bilac:Na_transpt"/>
</dbReference>
<feature type="transmembrane region" description="Helical" evidence="5">
    <location>
        <begin position="6"/>
        <end position="24"/>
    </location>
</feature>
<dbReference type="EMBL" id="CP159253">
    <property type="protein sequence ID" value="XCG49345.1"/>
    <property type="molecule type" value="Genomic_DNA"/>
</dbReference>
<dbReference type="InterPro" id="IPR002657">
    <property type="entry name" value="BilAc:Na_symport/Acr3"/>
</dbReference>
<dbReference type="Pfam" id="PF01758">
    <property type="entry name" value="SBF"/>
    <property type="match status" value="1"/>
</dbReference>
<evidence type="ECO:0000256" key="1">
    <source>
        <dbReference type="ARBA" id="ARBA00004141"/>
    </source>
</evidence>
<evidence type="ECO:0000256" key="4">
    <source>
        <dbReference type="ARBA" id="ARBA00023136"/>
    </source>
</evidence>
<keyword evidence="4 5" id="KW-0472">Membrane</keyword>